<keyword evidence="5" id="KW-0238">DNA-binding</keyword>
<proteinExistence type="inferred from homology"/>
<dbReference type="InterPro" id="IPR032710">
    <property type="entry name" value="NTF2-like_dom_sf"/>
</dbReference>
<dbReference type="Gene3D" id="1.10.1740.10">
    <property type="match status" value="1"/>
</dbReference>
<dbReference type="PANTHER" id="PTHR30173:SF36">
    <property type="entry name" value="ECF RNA POLYMERASE SIGMA FACTOR SIGJ"/>
    <property type="match status" value="1"/>
</dbReference>
<dbReference type="GO" id="GO:0016987">
    <property type="term" value="F:sigma factor activity"/>
    <property type="evidence" value="ECO:0007669"/>
    <property type="project" value="UniProtKB-KW"/>
</dbReference>
<evidence type="ECO:0000256" key="3">
    <source>
        <dbReference type="ARBA" id="ARBA00023015"/>
    </source>
</evidence>
<dbReference type="SUPFAM" id="SSF88946">
    <property type="entry name" value="Sigma2 domain of RNA polymerase sigma factors"/>
    <property type="match status" value="1"/>
</dbReference>
<dbReference type="Pfam" id="PF04542">
    <property type="entry name" value="Sigma70_r2"/>
    <property type="match status" value="1"/>
</dbReference>
<comment type="subunit">
    <text evidence="2">Interacts transiently with the RNA polymerase catalytic core formed by RpoA, RpoB, RpoC and RpoZ (2 alpha, 1 beta, 1 beta' and 1 omega subunit) to form the RNA polymerase holoenzyme that can initiate transcription.</text>
</comment>
<dbReference type="NCBIfam" id="NF007214">
    <property type="entry name" value="PRK09636.1"/>
    <property type="match status" value="1"/>
</dbReference>
<reference evidence="11 12" key="1">
    <citation type="journal article" date="2019" name="Emerg. Microbes Infect.">
        <title>Comprehensive subspecies identification of 175 nontuberculous mycobacteria species based on 7547 genomic profiles.</title>
        <authorList>
            <person name="Matsumoto Y."/>
            <person name="Kinjo T."/>
            <person name="Motooka D."/>
            <person name="Nabeya D."/>
            <person name="Jung N."/>
            <person name="Uechi K."/>
            <person name="Horii T."/>
            <person name="Iida T."/>
            <person name="Fujita J."/>
            <person name="Nakamura S."/>
        </authorList>
    </citation>
    <scope>NUCLEOTIDE SEQUENCE [LARGE SCALE GENOMIC DNA]</scope>
    <source>
        <strain evidence="11 12">JCM 12404</strain>
    </source>
</reference>
<evidence type="ECO:0000313" key="11">
    <source>
        <dbReference type="EMBL" id="BBX48376.1"/>
    </source>
</evidence>
<keyword evidence="12" id="KW-1185">Reference proteome</keyword>
<dbReference type="InterPro" id="IPR037401">
    <property type="entry name" value="SnoaL-like"/>
</dbReference>
<dbReference type="SUPFAM" id="SSF54427">
    <property type="entry name" value="NTF2-like"/>
    <property type="match status" value="1"/>
</dbReference>
<dbReference type="GO" id="GO:0006352">
    <property type="term" value="P:DNA-templated transcription initiation"/>
    <property type="evidence" value="ECO:0007669"/>
    <property type="project" value="InterPro"/>
</dbReference>
<dbReference type="AlphaFoldDB" id="A0A7I7L353"/>
<dbReference type="InterPro" id="IPR014284">
    <property type="entry name" value="RNA_pol_sigma-70_dom"/>
</dbReference>
<dbReference type="SUPFAM" id="SSF88659">
    <property type="entry name" value="Sigma3 and sigma4 domains of RNA polymerase sigma factors"/>
    <property type="match status" value="1"/>
</dbReference>
<dbReference type="PANTHER" id="PTHR30173">
    <property type="entry name" value="SIGMA 19 FACTOR"/>
    <property type="match status" value="1"/>
</dbReference>
<evidence type="ECO:0000256" key="5">
    <source>
        <dbReference type="ARBA" id="ARBA00023125"/>
    </source>
</evidence>
<sequence length="333" mass="36072">MRKAQRSEEEPGNQAGPVTMRKAQRSEEEPGNQAGEFEALRPHLMSVAYRLTGTVTDAEDIVQDAWLRWVGHDGEIRDLRAWLTTVVSRLGLDRLRSAAHRRESYVGQWLPEPVVTGFDGGDPLSVVVAHEDARFAAMVVLERLSPDQRVAFVLHDGFAVPFAEVAEVLGTTEAAARQLGSRARRAVAAEPPPKPDTSHNEVVGKLMAAITSGDLVATVALLHPDVTFTGDSNRKAPTAPRVIHGPDKVARFLFGLAQRYGPAFMTTSQLALVNGELGAYTAGSPGDDGYQPIMPRITVVTVRDGKVGALWDVANPDKFTGSPLRTQPTERDS</sequence>
<protein>
    <submittedName>
        <fullName evidence="11">RNA polymerase sigma factor SigJ</fullName>
    </submittedName>
</protein>
<keyword evidence="6" id="KW-0804">Transcription</keyword>
<dbReference type="InterPro" id="IPR013325">
    <property type="entry name" value="RNA_pol_sigma_r2"/>
</dbReference>
<keyword evidence="4" id="KW-0731">Sigma factor</keyword>
<evidence type="ECO:0000256" key="1">
    <source>
        <dbReference type="ARBA" id="ARBA00010641"/>
    </source>
</evidence>
<feature type="domain" description="RNA polymerase sigma-70 region 2" evidence="8">
    <location>
        <begin position="37"/>
        <end position="99"/>
    </location>
</feature>
<dbReference type="InterPro" id="IPR007627">
    <property type="entry name" value="RNA_pol_sigma70_r2"/>
</dbReference>
<evidence type="ECO:0000256" key="7">
    <source>
        <dbReference type="SAM" id="MobiDB-lite"/>
    </source>
</evidence>
<comment type="similarity">
    <text evidence="1">Belongs to the sigma-70 factor family. ECF subfamily.</text>
</comment>
<organism evidence="11 12">
    <name type="scientific">Mycobacterium cookii</name>
    <dbReference type="NCBI Taxonomy" id="1775"/>
    <lineage>
        <taxon>Bacteria</taxon>
        <taxon>Bacillati</taxon>
        <taxon>Actinomycetota</taxon>
        <taxon>Actinomycetes</taxon>
        <taxon>Mycobacteriales</taxon>
        <taxon>Mycobacteriaceae</taxon>
        <taxon>Mycobacterium</taxon>
    </lineage>
</organism>
<dbReference type="NCBIfam" id="TIGR02937">
    <property type="entry name" value="sigma70-ECF"/>
    <property type="match status" value="1"/>
</dbReference>
<dbReference type="KEGG" id="mcoo:MCOO_43910"/>
<dbReference type="InterPro" id="IPR036388">
    <property type="entry name" value="WH-like_DNA-bd_sf"/>
</dbReference>
<evidence type="ECO:0000259" key="10">
    <source>
        <dbReference type="Pfam" id="PF12680"/>
    </source>
</evidence>
<accession>A0A7I7L353</accession>
<feature type="domain" description="RNA polymerase sigma factor 70 region 4 type 2" evidence="9">
    <location>
        <begin position="138"/>
        <end position="186"/>
    </location>
</feature>
<evidence type="ECO:0000259" key="8">
    <source>
        <dbReference type="Pfam" id="PF04542"/>
    </source>
</evidence>
<dbReference type="InterPro" id="IPR013324">
    <property type="entry name" value="RNA_pol_sigma_r3/r4-like"/>
</dbReference>
<evidence type="ECO:0000256" key="6">
    <source>
        <dbReference type="ARBA" id="ARBA00023163"/>
    </source>
</evidence>
<evidence type="ECO:0000256" key="4">
    <source>
        <dbReference type="ARBA" id="ARBA00023082"/>
    </source>
</evidence>
<feature type="domain" description="SnoaL-like" evidence="10">
    <location>
        <begin position="205"/>
        <end position="307"/>
    </location>
</feature>
<dbReference type="EMBL" id="AP022569">
    <property type="protein sequence ID" value="BBX48376.1"/>
    <property type="molecule type" value="Genomic_DNA"/>
</dbReference>
<dbReference type="GO" id="GO:0003677">
    <property type="term" value="F:DNA binding"/>
    <property type="evidence" value="ECO:0007669"/>
    <property type="project" value="UniProtKB-KW"/>
</dbReference>
<dbReference type="Gene3D" id="3.10.450.50">
    <property type="match status" value="1"/>
</dbReference>
<gene>
    <name evidence="11" type="ORF">MCOO_43910</name>
</gene>
<dbReference type="Proteomes" id="UP000465866">
    <property type="component" value="Chromosome"/>
</dbReference>
<evidence type="ECO:0000313" key="12">
    <source>
        <dbReference type="Proteomes" id="UP000465866"/>
    </source>
</evidence>
<keyword evidence="3" id="KW-0805">Transcription regulation</keyword>
<dbReference type="Gene3D" id="1.10.10.10">
    <property type="entry name" value="Winged helix-like DNA-binding domain superfamily/Winged helix DNA-binding domain"/>
    <property type="match status" value="1"/>
</dbReference>
<dbReference type="Pfam" id="PF12680">
    <property type="entry name" value="SnoaL_2"/>
    <property type="match status" value="1"/>
</dbReference>
<name>A0A7I7L353_9MYCO</name>
<evidence type="ECO:0000259" key="9">
    <source>
        <dbReference type="Pfam" id="PF08281"/>
    </source>
</evidence>
<dbReference type="InterPro" id="IPR052704">
    <property type="entry name" value="ECF_Sigma-70_Domain"/>
</dbReference>
<dbReference type="InterPro" id="IPR013249">
    <property type="entry name" value="RNA_pol_sigma70_r4_t2"/>
</dbReference>
<dbReference type="Pfam" id="PF08281">
    <property type="entry name" value="Sigma70_r4_2"/>
    <property type="match status" value="1"/>
</dbReference>
<evidence type="ECO:0000256" key="2">
    <source>
        <dbReference type="ARBA" id="ARBA00011344"/>
    </source>
</evidence>
<feature type="region of interest" description="Disordered" evidence="7">
    <location>
        <begin position="1"/>
        <end position="37"/>
    </location>
</feature>